<protein>
    <submittedName>
        <fullName evidence="2">Myosin I light chain Cam2</fullName>
    </submittedName>
</protein>
<dbReference type="SUPFAM" id="SSF47473">
    <property type="entry name" value="EF-hand"/>
    <property type="match status" value="1"/>
</dbReference>
<dbReference type="Gene3D" id="1.10.238.10">
    <property type="entry name" value="EF-hand"/>
    <property type="match status" value="2"/>
</dbReference>
<dbReference type="PANTHER" id="PTHR23048">
    <property type="entry name" value="MYOSIN LIGHT CHAIN 1, 3"/>
    <property type="match status" value="1"/>
</dbReference>
<sequence>MAPSKEQMDEMKEAFTLYDIDRDGLIPSSHVGSVLRSLGINVSDAELTKLSSEIGDAIDEKKFINFAKLKLNETESEEEFVKAFTVFDADNSGYIETAKFAEYMMTLGEKLPEHEVQLMVQEADPTNSGSFNYHEFVQRIMAK</sequence>
<name>A0AAF0AVB6_9SCHI</name>
<dbReference type="SMART" id="SM00054">
    <property type="entry name" value="EFh"/>
    <property type="match status" value="3"/>
</dbReference>
<dbReference type="AlphaFoldDB" id="A0AAF0AVB6"/>
<dbReference type="GO" id="GO:0016460">
    <property type="term" value="C:myosin II complex"/>
    <property type="evidence" value="ECO:0007669"/>
    <property type="project" value="TreeGrafter"/>
</dbReference>
<dbReference type="RefSeq" id="XP_056037639.1">
    <property type="nucleotide sequence ID" value="XM_056182746.1"/>
</dbReference>
<gene>
    <name evidence="2" type="primary">cam2</name>
    <name evidence="2" type="ORF">SOMG_03959</name>
</gene>
<dbReference type="InterPro" id="IPR050230">
    <property type="entry name" value="CALM/Myosin/TropC-like"/>
</dbReference>
<dbReference type="InterPro" id="IPR011992">
    <property type="entry name" value="EF-hand-dom_pair"/>
</dbReference>
<proteinExistence type="predicted"/>
<evidence type="ECO:0000313" key="3">
    <source>
        <dbReference type="Proteomes" id="UP001212411"/>
    </source>
</evidence>
<evidence type="ECO:0000259" key="1">
    <source>
        <dbReference type="PROSITE" id="PS50222"/>
    </source>
</evidence>
<dbReference type="GeneID" id="80877435"/>
<keyword evidence="3" id="KW-1185">Reference proteome</keyword>
<dbReference type="PANTHER" id="PTHR23048:SF51">
    <property type="entry name" value="EF-HAND DOMAIN-CONTAINING PROTEIN"/>
    <property type="match status" value="1"/>
</dbReference>
<dbReference type="InterPro" id="IPR002048">
    <property type="entry name" value="EF_hand_dom"/>
</dbReference>
<dbReference type="Proteomes" id="UP001212411">
    <property type="component" value="Chromosome 2"/>
</dbReference>
<dbReference type="GO" id="GO:0005509">
    <property type="term" value="F:calcium ion binding"/>
    <property type="evidence" value="ECO:0007669"/>
    <property type="project" value="InterPro"/>
</dbReference>
<feature type="domain" description="EF-hand" evidence="1">
    <location>
        <begin position="75"/>
        <end position="110"/>
    </location>
</feature>
<organism evidence="2 3">
    <name type="scientific">Schizosaccharomyces osmophilus</name>
    <dbReference type="NCBI Taxonomy" id="2545709"/>
    <lineage>
        <taxon>Eukaryota</taxon>
        <taxon>Fungi</taxon>
        <taxon>Dikarya</taxon>
        <taxon>Ascomycota</taxon>
        <taxon>Taphrinomycotina</taxon>
        <taxon>Schizosaccharomycetes</taxon>
        <taxon>Schizosaccharomycetales</taxon>
        <taxon>Schizosaccharomycetaceae</taxon>
        <taxon>Schizosaccharomyces</taxon>
    </lineage>
</organism>
<evidence type="ECO:0000313" key="2">
    <source>
        <dbReference type="EMBL" id="WBW73396.1"/>
    </source>
</evidence>
<dbReference type="FunFam" id="1.10.238.10:FF:000001">
    <property type="entry name" value="Calmodulin 1"/>
    <property type="match status" value="1"/>
</dbReference>
<reference evidence="2 3" key="1">
    <citation type="journal article" date="2023" name="G3 (Bethesda)">
        <title>A high-quality reference genome for the fission yeast Schizosaccharomyces osmophilus.</title>
        <authorList>
            <person name="Jia G.S."/>
            <person name="Zhang W.C."/>
            <person name="Liang Y."/>
            <person name="Liu X.H."/>
            <person name="Rhind N."/>
            <person name="Pidoux A."/>
            <person name="Brysch-Herzberg M."/>
            <person name="Du L.L."/>
        </authorList>
    </citation>
    <scope>NUCLEOTIDE SEQUENCE [LARGE SCALE GENOMIC DNA]</scope>
    <source>
        <strain evidence="2 3">CBS 15793</strain>
    </source>
</reference>
<dbReference type="Pfam" id="PF13499">
    <property type="entry name" value="EF-hand_7"/>
    <property type="match status" value="1"/>
</dbReference>
<dbReference type="PROSITE" id="PS50222">
    <property type="entry name" value="EF_HAND_2"/>
    <property type="match status" value="2"/>
</dbReference>
<dbReference type="KEGG" id="som:SOMG_03959"/>
<accession>A0AAF0AVB6</accession>
<feature type="domain" description="EF-hand" evidence="1">
    <location>
        <begin position="6"/>
        <end position="41"/>
    </location>
</feature>
<dbReference type="CDD" id="cd00051">
    <property type="entry name" value="EFh"/>
    <property type="match status" value="1"/>
</dbReference>
<dbReference type="EMBL" id="CP115612">
    <property type="protein sequence ID" value="WBW73396.1"/>
    <property type="molecule type" value="Genomic_DNA"/>
</dbReference>